<dbReference type="PIRSF" id="PIRSF015617">
    <property type="entry name" value="Adensltrnsf_CobA"/>
    <property type="match status" value="1"/>
</dbReference>
<organism evidence="1">
    <name type="scientific">bioreactor metagenome</name>
    <dbReference type="NCBI Taxonomy" id="1076179"/>
    <lineage>
        <taxon>unclassified sequences</taxon>
        <taxon>metagenomes</taxon>
        <taxon>ecological metagenomes</taxon>
    </lineage>
</organism>
<dbReference type="GO" id="GO:0009236">
    <property type="term" value="P:cobalamin biosynthetic process"/>
    <property type="evidence" value="ECO:0007669"/>
    <property type="project" value="InterPro"/>
</dbReference>
<dbReference type="InterPro" id="IPR003724">
    <property type="entry name" value="CblAdoTrfase_CobA"/>
</dbReference>
<evidence type="ECO:0000313" key="1">
    <source>
        <dbReference type="EMBL" id="MPM79107.1"/>
    </source>
</evidence>
<dbReference type="InterPro" id="IPR027417">
    <property type="entry name" value="P-loop_NTPase"/>
</dbReference>
<reference evidence="1" key="1">
    <citation type="submission" date="2019-08" db="EMBL/GenBank/DDBJ databases">
        <authorList>
            <person name="Kucharzyk K."/>
            <person name="Murdoch R.W."/>
            <person name="Higgins S."/>
            <person name="Loffler F."/>
        </authorList>
    </citation>
    <scope>NUCLEOTIDE SEQUENCE</scope>
</reference>
<dbReference type="SUPFAM" id="SSF52540">
    <property type="entry name" value="P-loop containing nucleoside triphosphate hydrolases"/>
    <property type="match status" value="1"/>
</dbReference>
<dbReference type="AlphaFoldDB" id="A0A645CQC1"/>
<dbReference type="EMBL" id="VSSQ01029117">
    <property type="protein sequence ID" value="MPM79107.1"/>
    <property type="molecule type" value="Genomic_DNA"/>
</dbReference>
<protein>
    <submittedName>
        <fullName evidence="1">Cob(I)yrinic acid a,c-diamide adenosyltransferase</fullName>
        <ecNumber evidence="1">2.5.1.17</ecNumber>
    </submittedName>
</protein>
<dbReference type="PANTHER" id="PTHR46638">
    <property type="entry name" value="CORRINOID ADENOSYLTRANSFERASE"/>
    <property type="match status" value="1"/>
</dbReference>
<dbReference type="Gene3D" id="3.40.50.300">
    <property type="entry name" value="P-loop containing nucleotide triphosphate hydrolases"/>
    <property type="match status" value="1"/>
</dbReference>
<dbReference type="EC" id="2.5.1.17" evidence="1"/>
<keyword evidence="1" id="KW-0808">Transferase</keyword>
<dbReference type="GO" id="GO:0005524">
    <property type="term" value="F:ATP binding"/>
    <property type="evidence" value="ECO:0007669"/>
    <property type="project" value="InterPro"/>
</dbReference>
<proteinExistence type="predicted"/>
<name>A0A645CQC1_9ZZZZ</name>
<dbReference type="Pfam" id="PF02572">
    <property type="entry name" value="CobA_CobO_BtuR"/>
    <property type="match status" value="1"/>
</dbReference>
<accession>A0A645CQC1</accession>
<comment type="caution">
    <text evidence="1">The sequence shown here is derived from an EMBL/GenBank/DDBJ whole genome shotgun (WGS) entry which is preliminary data.</text>
</comment>
<dbReference type="CDD" id="cd00561">
    <property type="entry name" value="CobA_ACA"/>
    <property type="match status" value="1"/>
</dbReference>
<dbReference type="PANTHER" id="PTHR46638:SF1">
    <property type="entry name" value="CORRINOID ADENOSYLTRANSFERASE"/>
    <property type="match status" value="1"/>
</dbReference>
<sequence>MTNLGLIQVYTGNGKGKTTASLGLALRASGHNFKVCMIQFMKDSDAYGEVHASKFLPNFTLIQVGRNDFVNLADPDQIDIDLAQNGWQKAKTIITSGEYEIVILDEINVAIACKLLDVNDVVAFLATVKALPKKPELILTGRYAPQQIIDIADLVTEMQEVRHYYNGGTESRAGAEY</sequence>
<dbReference type="GO" id="GO:0008817">
    <property type="term" value="F:corrinoid adenosyltransferase activity"/>
    <property type="evidence" value="ECO:0007669"/>
    <property type="project" value="UniProtKB-EC"/>
</dbReference>
<gene>
    <name evidence="1" type="primary">cobO_16</name>
    <name evidence="1" type="ORF">SDC9_126138</name>
</gene>